<dbReference type="RefSeq" id="WP_139096691.1">
    <property type="nucleotide sequence ID" value="NZ_VDFW01000008.1"/>
</dbReference>
<dbReference type="Proteomes" id="UP000305546">
    <property type="component" value="Unassembled WGS sequence"/>
</dbReference>
<dbReference type="OrthoDB" id="3415124at2"/>
<keyword evidence="3" id="KW-1185">Reference proteome</keyword>
<name>A0A5C4M176_9PSEU</name>
<organism evidence="2 3">
    <name type="scientific">Amycolatopsis alkalitolerans</name>
    <dbReference type="NCBI Taxonomy" id="2547244"/>
    <lineage>
        <taxon>Bacteria</taxon>
        <taxon>Bacillati</taxon>
        <taxon>Actinomycetota</taxon>
        <taxon>Actinomycetes</taxon>
        <taxon>Pseudonocardiales</taxon>
        <taxon>Pseudonocardiaceae</taxon>
        <taxon>Amycolatopsis</taxon>
    </lineage>
</organism>
<feature type="compositionally biased region" description="Basic residues" evidence="1">
    <location>
        <begin position="373"/>
        <end position="383"/>
    </location>
</feature>
<comment type="caution">
    <text evidence="2">The sequence shown here is derived from an EMBL/GenBank/DDBJ whole genome shotgun (WGS) entry which is preliminary data.</text>
</comment>
<accession>A0A5C4M176</accession>
<dbReference type="AlphaFoldDB" id="A0A5C4M176"/>
<feature type="region of interest" description="Disordered" evidence="1">
    <location>
        <begin position="295"/>
        <end position="318"/>
    </location>
</feature>
<dbReference type="EMBL" id="VDFW01000008">
    <property type="protein sequence ID" value="TNC26402.1"/>
    <property type="molecule type" value="Genomic_DNA"/>
</dbReference>
<evidence type="ECO:0000256" key="1">
    <source>
        <dbReference type="SAM" id="MobiDB-lite"/>
    </source>
</evidence>
<feature type="region of interest" description="Disordered" evidence="1">
    <location>
        <begin position="334"/>
        <end position="383"/>
    </location>
</feature>
<gene>
    <name evidence="2" type="ORF">FG385_11620</name>
</gene>
<proteinExistence type="predicted"/>
<reference evidence="2 3" key="1">
    <citation type="submission" date="2019-06" db="EMBL/GenBank/DDBJ databases">
        <title>Amycolatopsis alkalitolerans sp. nov., isolated from Gastrodia elata Blume.</title>
        <authorList>
            <person name="Narsing Rao M.P."/>
            <person name="Li W.J."/>
        </authorList>
    </citation>
    <scope>NUCLEOTIDE SEQUENCE [LARGE SCALE GENOMIC DNA]</scope>
    <source>
        <strain evidence="2 3">SYSUP0005</strain>
    </source>
</reference>
<evidence type="ECO:0000313" key="3">
    <source>
        <dbReference type="Proteomes" id="UP000305546"/>
    </source>
</evidence>
<evidence type="ECO:0000313" key="2">
    <source>
        <dbReference type="EMBL" id="TNC26402.1"/>
    </source>
</evidence>
<protein>
    <submittedName>
        <fullName evidence="2">Uncharacterized protein</fullName>
    </submittedName>
</protein>
<sequence length="383" mass="40712">MESGSFAEYLAGLDKATLVDLLRLRPDVRAEPVPRGFVHLAERLGGMDSLVTALRLVNRDCVMVGQALAALDSKATVAGAARLLGAPEQAVRDVVAELADRGLAWLASGTVRLPERLAESWSAEIGGGRAVATIARSVPVEDLRTAARAWGVGVDGLRKPELITRLAEALAGTQGVAEVVAGLPDPARVRLDQLRHGSGVDFWGYGSRAGENPNRELAAAGLVLRVNSRWELPREVAVAAWLAERDLALTGPPDFPQPATAPTDTLAAAQAAVHEALRAVTSVLDEARSAPIAALKKGGVGPRERRGSDGSGAVEIRPGYRDRHVSGVAWSKEEAAEGQVYHGPSRAEDPAVAVRRYTAPSSRLVRRVDQNRPGRRRRDTLGR</sequence>